<comment type="caution">
    <text evidence="1">The sequence shown here is derived from an EMBL/GenBank/DDBJ whole genome shotgun (WGS) entry which is preliminary data.</text>
</comment>
<feature type="non-terminal residue" evidence="1">
    <location>
        <position position="1"/>
    </location>
</feature>
<dbReference type="Proteomes" id="UP001239111">
    <property type="component" value="Chromosome 1"/>
</dbReference>
<keyword evidence="2" id="KW-1185">Reference proteome</keyword>
<gene>
    <name evidence="1" type="ORF">QAD02_021609</name>
</gene>
<sequence>RRRGKTTLEVLNELDKKLEAIEEYGRSTDQRHRKIVRVLIFYSSALYIIIASLFYSYYSPSELSVQLMYVAPFLIFPFLIFISKRIITWYYRKKILKFQKESLRIQNMKQKILDDISKTDAFRNAKEILLKFGNEQRRRLS</sequence>
<protein>
    <submittedName>
        <fullName evidence="1">Uncharacterized protein</fullName>
    </submittedName>
</protein>
<reference evidence="1" key="1">
    <citation type="submission" date="2023-04" db="EMBL/GenBank/DDBJ databases">
        <title>A chromosome-level genome assembly of the parasitoid wasp Eretmocerus hayati.</title>
        <authorList>
            <person name="Zhong Y."/>
            <person name="Liu S."/>
            <person name="Liu Y."/>
        </authorList>
    </citation>
    <scope>NUCLEOTIDE SEQUENCE</scope>
    <source>
        <strain evidence="1">ZJU_SS_LIU_2023</strain>
    </source>
</reference>
<accession>A0ACC2PS69</accession>
<feature type="non-terminal residue" evidence="1">
    <location>
        <position position="141"/>
    </location>
</feature>
<dbReference type="EMBL" id="CM056741">
    <property type="protein sequence ID" value="KAJ8685816.1"/>
    <property type="molecule type" value="Genomic_DNA"/>
</dbReference>
<evidence type="ECO:0000313" key="2">
    <source>
        <dbReference type="Proteomes" id="UP001239111"/>
    </source>
</evidence>
<proteinExistence type="predicted"/>
<evidence type="ECO:0000313" key="1">
    <source>
        <dbReference type="EMBL" id="KAJ8685816.1"/>
    </source>
</evidence>
<organism evidence="1 2">
    <name type="scientific">Eretmocerus hayati</name>
    <dbReference type="NCBI Taxonomy" id="131215"/>
    <lineage>
        <taxon>Eukaryota</taxon>
        <taxon>Metazoa</taxon>
        <taxon>Ecdysozoa</taxon>
        <taxon>Arthropoda</taxon>
        <taxon>Hexapoda</taxon>
        <taxon>Insecta</taxon>
        <taxon>Pterygota</taxon>
        <taxon>Neoptera</taxon>
        <taxon>Endopterygota</taxon>
        <taxon>Hymenoptera</taxon>
        <taxon>Apocrita</taxon>
        <taxon>Proctotrupomorpha</taxon>
        <taxon>Chalcidoidea</taxon>
        <taxon>Aphelinidae</taxon>
        <taxon>Aphelininae</taxon>
        <taxon>Eretmocerus</taxon>
    </lineage>
</organism>
<name>A0ACC2PS69_9HYME</name>